<evidence type="ECO:0000313" key="3">
    <source>
        <dbReference type="Proteomes" id="UP000308197"/>
    </source>
</evidence>
<dbReference type="AlphaFoldDB" id="A0A5C3P9B7"/>
<reference evidence="2 3" key="1">
    <citation type="journal article" date="2019" name="Nat. Ecol. Evol.">
        <title>Megaphylogeny resolves global patterns of mushroom evolution.</title>
        <authorList>
            <person name="Varga T."/>
            <person name="Krizsan K."/>
            <person name="Foldi C."/>
            <person name="Dima B."/>
            <person name="Sanchez-Garcia M."/>
            <person name="Sanchez-Ramirez S."/>
            <person name="Szollosi G.J."/>
            <person name="Szarkandi J.G."/>
            <person name="Papp V."/>
            <person name="Albert L."/>
            <person name="Andreopoulos W."/>
            <person name="Angelini C."/>
            <person name="Antonin V."/>
            <person name="Barry K.W."/>
            <person name="Bougher N.L."/>
            <person name="Buchanan P."/>
            <person name="Buyck B."/>
            <person name="Bense V."/>
            <person name="Catcheside P."/>
            <person name="Chovatia M."/>
            <person name="Cooper J."/>
            <person name="Damon W."/>
            <person name="Desjardin D."/>
            <person name="Finy P."/>
            <person name="Geml J."/>
            <person name="Haridas S."/>
            <person name="Hughes K."/>
            <person name="Justo A."/>
            <person name="Karasinski D."/>
            <person name="Kautmanova I."/>
            <person name="Kiss B."/>
            <person name="Kocsube S."/>
            <person name="Kotiranta H."/>
            <person name="LaButti K.M."/>
            <person name="Lechner B.E."/>
            <person name="Liimatainen K."/>
            <person name="Lipzen A."/>
            <person name="Lukacs Z."/>
            <person name="Mihaltcheva S."/>
            <person name="Morgado L.N."/>
            <person name="Niskanen T."/>
            <person name="Noordeloos M.E."/>
            <person name="Ohm R.A."/>
            <person name="Ortiz-Santana B."/>
            <person name="Ovrebo C."/>
            <person name="Racz N."/>
            <person name="Riley R."/>
            <person name="Savchenko A."/>
            <person name="Shiryaev A."/>
            <person name="Soop K."/>
            <person name="Spirin V."/>
            <person name="Szebenyi C."/>
            <person name="Tomsovsky M."/>
            <person name="Tulloss R.E."/>
            <person name="Uehling J."/>
            <person name="Grigoriev I.V."/>
            <person name="Vagvolgyi C."/>
            <person name="Papp T."/>
            <person name="Martin F.M."/>
            <person name="Miettinen O."/>
            <person name="Hibbett D.S."/>
            <person name="Nagy L.G."/>
        </authorList>
    </citation>
    <scope>NUCLEOTIDE SEQUENCE [LARGE SCALE GENOMIC DNA]</scope>
    <source>
        <strain evidence="2 3">HHB13444</strain>
    </source>
</reference>
<dbReference type="InParanoid" id="A0A5C3P9B7"/>
<dbReference type="Gene3D" id="3.30.710.10">
    <property type="entry name" value="Potassium Channel Kv1.1, Chain A"/>
    <property type="match status" value="1"/>
</dbReference>
<dbReference type="InterPro" id="IPR011333">
    <property type="entry name" value="SKP1/BTB/POZ_sf"/>
</dbReference>
<proteinExistence type="predicted"/>
<organism evidence="2 3">
    <name type="scientific">Polyporus arcularius HHB13444</name>
    <dbReference type="NCBI Taxonomy" id="1314778"/>
    <lineage>
        <taxon>Eukaryota</taxon>
        <taxon>Fungi</taxon>
        <taxon>Dikarya</taxon>
        <taxon>Basidiomycota</taxon>
        <taxon>Agaricomycotina</taxon>
        <taxon>Agaricomycetes</taxon>
        <taxon>Polyporales</taxon>
        <taxon>Polyporaceae</taxon>
        <taxon>Polyporus</taxon>
    </lineage>
</organism>
<dbReference type="Proteomes" id="UP000308197">
    <property type="component" value="Unassembled WGS sequence"/>
</dbReference>
<sequence length="337" mass="38322">MSGEAPRKRVRLNAEDGKDDLEQPQADGCTADAEFWFDDGNIILEAKSTQFKVYKGPLIEHSPFFRDMLSLPQPQPEDATTSGAPHVVPLAESPEDLRHLLRAIMPSKRIRSFIPPERPFHAISACIRLGHKYQIDGLVEEGLKYLRTFYPDDYFTLEKRRREEAPSTICAIGVVNIARLTGADYLLPVALVECCRLGSDIVEGLRREDDTIESLSTADLGRCFEAKQKLIETRVEAAFDIFDGEPSEDCSAREKDTEHLRELHTDLSQTLSHRLCSPDVLERWWPSLSHYVPPLCAECDGMLRQADRDRQRAIFHHLPELVGVDVEGWKKKNRMPM</sequence>
<dbReference type="STRING" id="1314778.A0A5C3P9B7"/>
<evidence type="ECO:0000313" key="2">
    <source>
        <dbReference type="EMBL" id="TFK84830.1"/>
    </source>
</evidence>
<dbReference type="EMBL" id="ML211291">
    <property type="protein sequence ID" value="TFK84830.1"/>
    <property type="molecule type" value="Genomic_DNA"/>
</dbReference>
<evidence type="ECO:0008006" key="4">
    <source>
        <dbReference type="Google" id="ProtNLM"/>
    </source>
</evidence>
<evidence type="ECO:0000256" key="1">
    <source>
        <dbReference type="SAM" id="MobiDB-lite"/>
    </source>
</evidence>
<feature type="region of interest" description="Disordered" evidence="1">
    <location>
        <begin position="1"/>
        <end position="26"/>
    </location>
</feature>
<accession>A0A5C3P9B7</accession>
<name>A0A5C3P9B7_9APHY</name>
<keyword evidence="3" id="KW-1185">Reference proteome</keyword>
<gene>
    <name evidence="2" type="ORF">K466DRAFT_495894</name>
</gene>
<protein>
    <recommendedName>
        <fullName evidence="4">BTB domain-containing protein</fullName>
    </recommendedName>
</protein>